<reference evidence="2" key="1">
    <citation type="journal article" date="2019" name="Int. J. Syst. Evol. Microbiol.">
        <title>The Global Catalogue of Microorganisms (GCM) 10K type strain sequencing project: providing services to taxonomists for standard genome sequencing and annotation.</title>
        <authorList>
            <consortium name="The Broad Institute Genomics Platform"/>
            <consortium name="The Broad Institute Genome Sequencing Center for Infectious Disease"/>
            <person name="Wu L."/>
            <person name="Ma J."/>
        </authorList>
    </citation>
    <scope>NUCLEOTIDE SEQUENCE [LARGE SCALE GENOMIC DNA]</scope>
    <source>
        <strain evidence="2">KCTC 62102</strain>
    </source>
</reference>
<dbReference type="Proteomes" id="UP001595445">
    <property type="component" value="Unassembled WGS sequence"/>
</dbReference>
<dbReference type="Pfam" id="PF13481">
    <property type="entry name" value="AAA_25"/>
    <property type="match status" value="1"/>
</dbReference>
<dbReference type="Gene3D" id="3.40.50.300">
    <property type="entry name" value="P-loop containing nucleotide triphosphate hydrolases"/>
    <property type="match status" value="1"/>
</dbReference>
<proteinExistence type="predicted"/>
<protein>
    <submittedName>
        <fullName evidence="1">AAA family ATPase</fullName>
    </submittedName>
</protein>
<evidence type="ECO:0000313" key="1">
    <source>
        <dbReference type="EMBL" id="MFC3086349.1"/>
    </source>
</evidence>
<dbReference type="EMBL" id="JBHRSM010000017">
    <property type="protein sequence ID" value="MFC3086349.1"/>
    <property type="molecule type" value="Genomic_DNA"/>
</dbReference>
<dbReference type="SUPFAM" id="SSF52540">
    <property type="entry name" value="P-loop containing nucleoside triphosphate hydrolases"/>
    <property type="match status" value="1"/>
</dbReference>
<dbReference type="RefSeq" id="WP_386003133.1">
    <property type="nucleotide sequence ID" value="NZ_JBHUHM010000001.1"/>
</dbReference>
<comment type="caution">
    <text evidence="1">The sequence shown here is derived from an EMBL/GenBank/DDBJ whole genome shotgun (WGS) entry which is preliminary data.</text>
</comment>
<dbReference type="InterPro" id="IPR027417">
    <property type="entry name" value="P-loop_NTPase"/>
</dbReference>
<name>A0ABV7DVS0_9RHOB</name>
<gene>
    <name evidence="1" type="ORF">ACFOD6_09860</name>
</gene>
<accession>A0ABV7DVS0</accession>
<evidence type="ECO:0000313" key="2">
    <source>
        <dbReference type="Proteomes" id="UP001595445"/>
    </source>
</evidence>
<organism evidence="1 2">
    <name type="scientific">Tabrizicola soli</name>
    <dbReference type="NCBI Taxonomy" id="2185115"/>
    <lineage>
        <taxon>Bacteria</taxon>
        <taxon>Pseudomonadati</taxon>
        <taxon>Pseudomonadota</taxon>
        <taxon>Alphaproteobacteria</taxon>
        <taxon>Rhodobacterales</taxon>
        <taxon>Paracoccaceae</taxon>
        <taxon>Tabrizicola</taxon>
    </lineage>
</organism>
<keyword evidence="2" id="KW-1185">Reference proteome</keyword>
<sequence>MFDVIEKSPSGQAACNVNEPLAVLKDAARRDLIDPAEAAQVEGNYITGLLTQDGLKARLLDALRVGPAARLALDAIAPAYAPGDVIELRALDPAGGGAVSLNGRLDNPAERAALMDFIRQHNGRRNLYVGINPRRLDMAGTGENASAQDVVARRTVVLDLDHKDAPDADQGWTRTVDALRAELDPLMVVDSGNGVHVWLPVENLSGPDVVASAAPLAAAMARLGADHMADAPRIIRLPFTVNLPNASKRARGAVMRIAAPLPDTKPNAPSARPAPLPVAQLCRGMEGVATQLGLPGRGKAMAAASPSRVASDGGAKTPHPAPSADVLQLALAELPNDPGGPFEARGAWVDMAHAIKGASIAGGIEAEGREAFVQWSQKWGTDADDAGRVWDGIADPHTGWGAVMRTLEAVNPAGAERVKHAAARAAFAQDAARISAVILSATFAPVASITGNRIPPRRWLYGRSVIAGFLSFLIAPGGAGKSALAMVRAVAMAAGRELLEGEKPVRPLRVWVHNAEDDLGEMERRLAATLQHFGMFHADLNDNLFMTSGRGMKLQLARTGRDGPEIVPGVVDALVERLVTTKLDVLILDPLGALHTLPENSNEAANLLSGALREVAHRADVAVVVLHHAGKAAAMDMDAAGAGASRGASAFVDAARVVEQVVRMTTDDAKNFGIAAADRRDYLRVENGKANLARAEGGRWLRMADVPLGNGVGLWPLGDRVGVVESWTPKPVTGTPTDLARVQAALMASSRPLRADQRSPEWIGWKVAEVMGLNTGGPSTSKEDRTPDQATALARVRAIVAGWVQSGGLVERQELDADTRKKHRFVFIGQPAIVLDTDAVDSPSDKDGADDDE</sequence>